<keyword evidence="4 7" id="KW-0732">Signal</keyword>
<gene>
    <name evidence="9" type="ORF">FOB60_003876</name>
</gene>
<keyword evidence="5" id="KW-0325">Glycoprotein</keyword>
<evidence type="ECO:0000256" key="5">
    <source>
        <dbReference type="ARBA" id="ARBA00023180"/>
    </source>
</evidence>
<dbReference type="InterPro" id="IPR021031">
    <property type="entry name" value="Hyphal-reg_cell_wall_N"/>
</dbReference>
<dbReference type="GO" id="GO:0009277">
    <property type="term" value="C:fungal-type cell wall"/>
    <property type="evidence" value="ECO:0007669"/>
    <property type="project" value="UniProtKB-ARBA"/>
</dbReference>
<keyword evidence="2" id="KW-0134">Cell wall</keyword>
<feature type="region of interest" description="Disordered" evidence="6">
    <location>
        <begin position="362"/>
        <end position="416"/>
    </location>
</feature>
<dbReference type="AlphaFoldDB" id="A0A8X7TAE1"/>
<evidence type="ECO:0000256" key="3">
    <source>
        <dbReference type="ARBA" id="ARBA00022525"/>
    </source>
</evidence>
<proteinExistence type="predicted"/>
<name>A0A8X7TAE1_CANPA</name>
<evidence type="ECO:0000259" key="8">
    <source>
        <dbReference type="Pfam" id="PF11765"/>
    </source>
</evidence>
<dbReference type="OrthoDB" id="4022214at2759"/>
<evidence type="ECO:0000256" key="6">
    <source>
        <dbReference type="SAM" id="MobiDB-lite"/>
    </source>
</evidence>
<protein>
    <submittedName>
        <fullName evidence="9">Hyphally regulated cell wall protein N-terminal family protein</fullName>
    </submittedName>
</protein>
<evidence type="ECO:0000313" key="10">
    <source>
        <dbReference type="Proteomes" id="UP000590412"/>
    </source>
</evidence>
<feature type="domain" description="Hyphally-regulated cell wall protein N-terminal" evidence="8">
    <location>
        <begin position="12"/>
        <end position="346"/>
    </location>
</feature>
<evidence type="ECO:0000313" key="9">
    <source>
        <dbReference type="EMBL" id="KAF6051208.1"/>
    </source>
</evidence>
<evidence type="ECO:0000256" key="1">
    <source>
        <dbReference type="ARBA" id="ARBA00004191"/>
    </source>
</evidence>
<feature type="chain" id="PRO_5044694675" evidence="7">
    <location>
        <begin position="21"/>
        <end position="439"/>
    </location>
</feature>
<feature type="signal peptide" evidence="7">
    <location>
        <begin position="1"/>
        <end position="20"/>
    </location>
</feature>
<reference evidence="9" key="1">
    <citation type="submission" date="2020-03" db="EMBL/GenBank/DDBJ databases">
        <title>FDA dAtabase for Regulatory Grade micrObial Sequences (FDA-ARGOS): Supporting development and validation of Infectious Disease Dx tests.</title>
        <authorList>
            <person name="Campos J."/>
            <person name="Goldberg B."/>
            <person name="Tallon L."/>
            <person name="Sadzewicz L."/>
            <person name="Vavikolanu K."/>
            <person name="Mehta A."/>
            <person name="Aluvathingal J."/>
            <person name="Nadendla S."/>
            <person name="Nandy P."/>
            <person name="Geyer C."/>
            <person name="Yan Y."/>
            <person name="Sichtig H."/>
        </authorList>
    </citation>
    <scope>NUCLEOTIDE SEQUENCE [LARGE SCALE GENOMIC DNA]</scope>
    <source>
        <strain evidence="9">FDAARGOS_652</strain>
    </source>
</reference>
<keyword evidence="3" id="KW-0964">Secreted</keyword>
<dbReference type="EMBL" id="JABWAB010000005">
    <property type="protein sequence ID" value="KAF6051208.1"/>
    <property type="molecule type" value="Genomic_DNA"/>
</dbReference>
<evidence type="ECO:0000256" key="7">
    <source>
        <dbReference type="SAM" id="SignalP"/>
    </source>
</evidence>
<comment type="subcellular location">
    <subcellularLocation>
        <location evidence="1">Secreted</location>
        <location evidence="1">Cell wall</location>
    </subcellularLocation>
</comment>
<evidence type="ECO:0000256" key="4">
    <source>
        <dbReference type="ARBA" id="ARBA00022729"/>
    </source>
</evidence>
<dbReference type="Pfam" id="PF11765">
    <property type="entry name" value="Hyphal_reg_CWP"/>
    <property type="match status" value="1"/>
</dbReference>
<organism evidence="9 10">
    <name type="scientific">Candida parapsilosis</name>
    <name type="common">Yeast</name>
    <dbReference type="NCBI Taxonomy" id="5480"/>
    <lineage>
        <taxon>Eukaryota</taxon>
        <taxon>Fungi</taxon>
        <taxon>Dikarya</taxon>
        <taxon>Ascomycota</taxon>
        <taxon>Saccharomycotina</taxon>
        <taxon>Pichiomycetes</taxon>
        <taxon>Debaryomycetaceae</taxon>
        <taxon>Candida/Lodderomyces clade</taxon>
        <taxon>Candida</taxon>
    </lineage>
</organism>
<comment type="caution">
    <text evidence="9">The sequence shown here is derived from an EMBL/GenBank/DDBJ whole genome shotgun (WGS) entry which is preliminary data.</text>
</comment>
<accession>A0A8X7TAE1</accession>
<sequence length="439" mass="47815">MQSLIKVQVVLWLLIATVWGRDFHNGVTVDWGKQTIPKGNIHVWSNAIWSMINNHNAEFRGNIQVDNDAGLYVSSVTPKVCLHARMPSSKYGIVNNGVISFNAIKGARNYRFKIMGNKFLNNGDFFLAGSGEGSVESYIKSRDWHNNGLLHVYQSMKSKSYTYLGYVRKTMVNNGQICFTNQNWKQHSIMLGKGCVTAQGKSSLYFKKTDLKISEDEIFYLSGGETSIMAVGSKKDPQTFHVRGFGTYDNGVANKIGLTGRLKSPAPGKTPWSYNARDGILTLYHGLYHQNFEIGTGYDFTKFQVVTDTSRGLPSVTLGAVQYNGPPPNAGMPGECKPCKAIPSIPGVSSEPQTYAIDTSGIAPISLDDSDDEKPVDDNDDDSNDDSNDVSDDEGSDEQADDSNDDADVSSAQEPVSIVKVIATAVVTATAIQTATVSA</sequence>
<dbReference type="Proteomes" id="UP000590412">
    <property type="component" value="Unassembled WGS sequence"/>
</dbReference>
<evidence type="ECO:0000256" key="2">
    <source>
        <dbReference type="ARBA" id="ARBA00022512"/>
    </source>
</evidence>
<feature type="compositionally biased region" description="Acidic residues" evidence="6">
    <location>
        <begin position="368"/>
        <end position="408"/>
    </location>
</feature>